<reference evidence="1" key="1">
    <citation type="journal article" date="2017" name="Proc. Natl. Acad. Sci. U.S.A.">
        <title>Comparative genomics uncovers the prolific and distinctive metabolic potential of the cyanobacterial genus Moorea.</title>
        <authorList>
            <person name="Leao T."/>
            <person name="Castelao G."/>
            <person name="Korobeynikov A."/>
            <person name="Monroe E.A."/>
            <person name="Podell S."/>
            <person name="Glukhov E."/>
            <person name="Allen E.E."/>
            <person name="Gerwick W.H."/>
            <person name="Gerwick L."/>
        </authorList>
    </citation>
    <scope>NUCLEOTIDE SEQUENCE</scope>
    <source>
        <strain evidence="1">JHB</strain>
    </source>
</reference>
<sequence length="46" mass="5324">MEIFPVNAIAFWGERLDSLEIMILEAREYDFAFRSTPRGNPMGNCD</sequence>
<evidence type="ECO:0000313" key="1">
    <source>
        <dbReference type="EMBL" id="WAN69974.1"/>
    </source>
</evidence>
<reference evidence="1" key="2">
    <citation type="submission" date="2022-10" db="EMBL/GenBank/DDBJ databases">
        <authorList>
            <person name="Ngo T.-E."/>
        </authorList>
    </citation>
    <scope>NUCLEOTIDE SEQUENCE</scope>
    <source>
        <strain evidence="1">JHB</strain>
    </source>
</reference>
<dbReference type="AlphaFoldDB" id="A0A9Q9SUM6"/>
<dbReference type="Proteomes" id="UP000176944">
    <property type="component" value="Chromosome"/>
</dbReference>
<dbReference type="EMBL" id="CP017708">
    <property type="protein sequence ID" value="WAN69974.1"/>
    <property type="molecule type" value="Genomic_DNA"/>
</dbReference>
<proteinExistence type="predicted"/>
<accession>A0A9Q9SUM6</accession>
<organism evidence="1">
    <name type="scientific">Moorena producens (strain JHB)</name>
    <dbReference type="NCBI Taxonomy" id="1454205"/>
    <lineage>
        <taxon>Bacteria</taxon>
        <taxon>Bacillati</taxon>
        <taxon>Cyanobacteriota</taxon>
        <taxon>Cyanophyceae</taxon>
        <taxon>Coleofasciculales</taxon>
        <taxon>Coleofasciculaceae</taxon>
        <taxon>Moorena</taxon>
    </lineage>
</organism>
<name>A0A9Q9SUM6_MOOP1</name>
<protein>
    <submittedName>
        <fullName evidence="1">Uncharacterized protein</fullName>
    </submittedName>
</protein>
<gene>
    <name evidence="1" type="ORF">BJP36_38515</name>
</gene>